<keyword evidence="5" id="KW-1185">Reference proteome</keyword>
<organism evidence="4 5">
    <name type="scientific">Paracoccus sanguinis</name>
    <dbReference type="NCBI Taxonomy" id="1545044"/>
    <lineage>
        <taxon>Bacteria</taxon>
        <taxon>Pseudomonadati</taxon>
        <taxon>Pseudomonadota</taxon>
        <taxon>Alphaproteobacteria</taxon>
        <taxon>Rhodobacterales</taxon>
        <taxon>Paracoccaceae</taxon>
        <taxon>Paracoccus</taxon>
    </lineage>
</organism>
<proteinExistence type="predicted"/>
<evidence type="ECO:0000259" key="3">
    <source>
        <dbReference type="PROSITE" id="PS51186"/>
    </source>
</evidence>
<dbReference type="Proteomes" id="UP000182944">
    <property type="component" value="Unassembled WGS sequence"/>
</dbReference>
<evidence type="ECO:0000313" key="5">
    <source>
        <dbReference type="Proteomes" id="UP000182944"/>
    </source>
</evidence>
<gene>
    <name evidence="4" type="ORF">SAMN05444276_10337</name>
</gene>
<keyword evidence="2" id="KW-0012">Acyltransferase</keyword>
<dbReference type="InterPro" id="IPR050832">
    <property type="entry name" value="Bact_Acetyltransf"/>
</dbReference>
<sequence>MTDAVIRAARPADLPACAAIINAYIDATDWLPRARPAEEIAAMFSPDLLERRRVLVAEQGGTVVGYASLDPATAFLASLYLAPAAQGRGVGRQMLDRIKAEAPGGFVLNVWQPNTAARRFYEREGLAVAGESVDADGLPVWEMAWPGMSAPDLGAPA</sequence>
<dbReference type="GO" id="GO:0016747">
    <property type="term" value="F:acyltransferase activity, transferring groups other than amino-acyl groups"/>
    <property type="evidence" value="ECO:0007669"/>
    <property type="project" value="InterPro"/>
</dbReference>
<accession>A0A1H2ZEW2</accession>
<keyword evidence="1 4" id="KW-0808">Transferase</keyword>
<dbReference type="Pfam" id="PF00583">
    <property type="entry name" value="Acetyltransf_1"/>
    <property type="match status" value="1"/>
</dbReference>
<dbReference type="Gene3D" id="3.40.630.30">
    <property type="match status" value="1"/>
</dbReference>
<dbReference type="CDD" id="cd04301">
    <property type="entry name" value="NAT_SF"/>
    <property type="match status" value="1"/>
</dbReference>
<dbReference type="EMBL" id="FNNA01000003">
    <property type="protein sequence ID" value="SDX15518.1"/>
    <property type="molecule type" value="Genomic_DNA"/>
</dbReference>
<dbReference type="InterPro" id="IPR000182">
    <property type="entry name" value="GNAT_dom"/>
</dbReference>
<name>A0A1H2ZEW2_9RHOB</name>
<feature type="domain" description="N-acetyltransferase" evidence="3">
    <location>
        <begin position="4"/>
        <end position="148"/>
    </location>
</feature>
<protein>
    <submittedName>
        <fullName evidence="4">Putative acetyltransferase</fullName>
    </submittedName>
</protein>
<evidence type="ECO:0000313" key="4">
    <source>
        <dbReference type="EMBL" id="SDX15518.1"/>
    </source>
</evidence>
<dbReference type="SUPFAM" id="SSF55729">
    <property type="entry name" value="Acyl-CoA N-acyltransferases (Nat)"/>
    <property type="match status" value="1"/>
</dbReference>
<reference evidence="5" key="1">
    <citation type="submission" date="2016-10" db="EMBL/GenBank/DDBJ databases">
        <authorList>
            <person name="Varghese N."/>
            <person name="Submissions S."/>
        </authorList>
    </citation>
    <scope>NUCLEOTIDE SEQUENCE [LARGE SCALE GENOMIC DNA]</scope>
    <source>
        <strain evidence="5">DSM 29303</strain>
    </source>
</reference>
<dbReference type="OrthoDB" id="9797417at2"/>
<dbReference type="PANTHER" id="PTHR43877">
    <property type="entry name" value="AMINOALKYLPHOSPHONATE N-ACETYLTRANSFERASE-RELATED-RELATED"/>
    <property type="match status" value="1"/>
</dbReference>
<dbReference type="PROSITE" id="PS51186">
    <property type="entry name" value="GNAT"/>
    <property type="match status" value="1"/>
</dbReference>
<evidence type="ECO:0000256" key="2">
    <source>
        <dbReference type="ARBA" id="ARBA00023315"/>
    </source>
</evidence>
<evidence type="ECO:0000256" key="1">
    <source>
        <dbReference type="ARBA" id="ARBA00022679"/>
    </source>
</evidence>
<dbReference type="RefSeq" id="WP_052176242.1">
    <property type="nucleotide sequence ID" value="NZ_FNNA01000003.1"/>
</dbReference>
<dbReference type="STRING" id="1545044.SAMN05444276_10337"/>
<dbReference type="AlphaFoldDB" id="A0A1H2ZEW2"/>
<dbReference type="InterPro" id="IPR016181">
    <property type="entry name" value="Acyl_CoA_acyltransferase"/>
</dbReference>